<organism evidence="1 2">
    <name type="scientific">Glaciihabitans arcticus</name>
    <dbReference type="NCBI Taxonomy" id="2668039"/>
    <lineage>
        <taxon>Bacteria</taxon>
        <taxon>Bacillati</taxon>
        <taxon>Actinomycetota</taxon>
        <taxon>Actinomycetes</taxon>
        <taxon>Micrococcales</taxon>
        <taxon>Microbacteriaceae</taxon>
        <taxon>Glaciihabitans</taxon>
    </lineage>
</organism>
<keyword evidence="2" id="KW-1185">Reference proteome</keyword>
<dbReference type="RefSeq" id="WP_130981210.1">
    <property type="nucleotide sequence ID" value="NZ_SISG01000001.1"/>
</dbReference>
<proteinExistence type="predicted"/>
<name>A0A4V2JEW7_9MICO</name>
<accession>A0A4V2JEW7</accession>
<comment type="caution">
    <text evidence="1">The sequence shown here is derived from an EMBL/GenBank/DDBJ whole genome shotgun (WGS) entry which is preliminary data.</text>
</comment>
<dbReference type="Proteomes" id="UP000294194">
    <property type="component" value="Unassembled WGS sequence"/>
</dbReference>
<gene>
    <name evidence="1" type="ORF">EYE40_06610</name>
</gene>
<protein>
    <submittedName>
        <fullName evidence="1">Uncharacterized protein</fullName>
    </submittedName>
</protein>
<evidence type="ECO:0000313" key="2">
    <source>
        <dbReference type="Proteomes" id="UP000294194"/>
    </source>
</evidence>
<dbReference type="EMBL" id="SISG01000001">
    <property type="protein sequence ID" value="TBN57099.1"/>
    <property type="molecule type" value="Genomic_DNA"/>
</dbReference>
<dbReference type="AlphaFoldDB" id="A0A4V2JEW7"/>
<reference evidence="2" key="1">
    <citation type="submission" date="2019-02" db="EMBL/GenBank/DDBJ databases">
        <title>Glaciihabitans arcticus sp. nov., a psychrotolerant bacterium isolated from polar soil.</title>
        <authorList>
            <person name="Dahal R.H."/>
        </authorList>
    </citation>
    <scope>NUCLEOTIDE SEQUENCE [LARGE SCALE GENOMIC DNA]</scope>
    <source>
        <strain evidence="2">RP-3-7</strain>
    </source>
</reference>
<sequence length="224" mass="23284">MRHFSPVPDSVPVLSRGRHRSARGGACFMEFASYLAGERWSDHPTCTHPALASLARAVNDTTTDAGRSALAPMIPSVVGLNGGDPRIALIVCTLAATAALPIAAESRQRALAAGLVRCEMGAASAEGAVGVRLRRDIRSALESAPGAEKWAREFTADVGGSIGGLDARSFDLLLGLAVTGIAEACITDPDAVLRQLLADAIEETIALLRAPVVYEVGNRAVFVA</sequence>
<evidence type="ECO:0000313" key="1">
    <source>
        <dbReference type="EMBL" id="TBN57099.1"/>
    </source>
</evidence>